<sequence length="106" mass="11508">MQIRRGTMLIQKAAMAGTLESSDAQVTVEPGTGALELSIESNVIHQFGRQIRRTVLDTLTRLDVTDARITVVDKGALDCTLKARVECAVYRSAGQTEHLPWGGAIQ</sequence>
<evidence type="ECO:0000256" key="1">
    <source>
        <dbReference type="ARBA" id="ARBA00004496"/>
    </source>
</evidence>
<dbReference type="PIRSF" id="PIRSF002736">
    <property type="entry name" value="Citrt_lyas_gamma"/>
    <property type="match status" value="1"/>
</dbReference>
<keyword evidence="6" id="KW-0456">Lyase</keyword>
<keyword evidence="7" id="KW-1185">Reference proteome</keyword>
<dbReference type="GO" id="GO:0005737">
    <property type="term" value="C:cytoplasm"/>
    <property type="evidence" value="ECO:0007669"/>
    <property type="project" value="UniProtKB-SubCell"/>
</dbReference>
<dbReference type="AlphaFoldDB" id="C0CZY4"/>
<dbReference type="EMBL" id="ACCJ01000151">
    <property type="protein sequence ID" value="EEG55346.1"/>
    <property type="molecule type" value="Genomic_DNA"/>
</dbReference>
<keyword evidence="3 4" id="KW-0597">Phosphoprotein</keyword>
<accession>C0CZY4</accession>
<gene>
    <name evidence="4 6" type="primary">citD</name>
    <name evidence="6" type="ORF">CLOSTASPAR_02564</name>
</gene>
<evidence type="ECO:0000256" key="5">
    <source>
        <dbReference type="PIRSR" id="PIRSR002736-50"/>
    </source>
</evidence>
<dbReference type="NCBIfam" id="NF009726">
    <property type="entry name" value="PRK13253.1"/>
    <property type="match status" value="1"/>
</dbReference>
<reference evidence="6 7" key="2">
    <citation type="submission" date="2009-02" db="EMBL/GenBank/DDBJ databases">
        <title>Draft genome sequence of Clostridium asparagiforme (DSM 15981).</title>
        <authorList>
            <person name="Sudarsanam P."/>
            <person name="Ley R."/>
            <person name="Guruge J."/>
            <person name="Turnbaugh P.J."/>
            <person name="Mahowald M."/>
            <person name="Liep D."/>
            <person name="Gordon J."/>
        </authorList>
    </citation>
    <scope>NUCLEOTIDE SEQUENCE [LARGE SCALE GENOMIC DNA]</scope>
    <source>
        <strain evidence="6 7">DSM 15981</strain>
    </source>
</reference>
<dbReference type="InterPro" id="IPR006495">
    <property type="entry name" value="CitD"/>
</dbReference>
<keyword evidence="2 4" id="KW-0963">Cytoplasm</keyword>
<evidence type="ECO:0000313" key="7">
    <source>
        <dbReference type="Proteomes" id="UP000004756"/>
    </source>
</evidence>
<proteinExistence type="inferred from homology"/>
<dbReference type="InterPro" id="IPR023439">
    <property type="entry name" value="Mal_deCO2ase/Cit_lyase_ACP"/>
</dbReference>
<evidence type="ECO:0000313" key="6">
    <source>
        <dbReference type="EMBL" id="EEG55346.1"/>
    </source>
</evidence>
<comment type="subunit">
    <text evidence="4">Oligomer with a subunit composition of (alpha,beta,gamma)6.</text>
</comment>
<dbReference type="Pfam" id="PF06857">
    <property type="entry name" value="ACP"/>
    <property type="match status" value="1"/>
</dbReference>
<evidence type="ECO:0000256" key="4">
    <source>
        <dbReference type="HAMAP-Rule" id="MF_00805"/>
    </source>
</evidence>
<comment type="function">
    <text evidence="4">Covalent carrier of the coenzyme of citrate lyase.</text>
</comment>
<comment type="subcellular location">
    <subcellularLocation>
        <location evidence="1 4">Cytoplasm</location>
    </subcellularLocation>
</comment>
<dbReference type="NCBIfam" id="TIGR01608">
    <property type="entry name" value="citD"/>
    <property type="match status" value="1"/>
</dbReference>
<dbReference type="GO" id="GO:0016829">
    <property type="term" value="F:lyase activity"/>
    <property type="evidence" value="ECO:0007669"/>
    <property type="project" value="UniProtKB-KW"/>
</dbReference>
<dbReference type="HAMAP" id="MF_00805">
    <property type="entry name" value="CitD"/>
    <property type="match status" value="1"/>
</dbReference>
<dbReference type="Proteomes" id="UP000004756">
    <property type="component" value="Unassembled WGS sequence"/>
</dbReference>
<reference evidence="6 7" key="1">
    <citation type="submission" date="2009-01" db="EMBL/GenBank/DDBJ databases">
        <authorList>
            <person name="Fulton L."/>
            <person name="Clifton S."/>
            <person name="Fulton B."/>
            <person name="Xu J."/>
            <person name="Minx P."/>
            <person name="Pepin K.H."/>
            <person name="Johnson M."/>
            <person name="Bhonagiri V."/>
            <person name="Nash W.E."/>
            <person name="Mardis E.R."/>
            <person name="Wilson R.K."/>
        </authorList>
    </citation>
    <scope>NUCLEOTIDE SEQUENCE [LARGE SCALE GENOMIC DNA]</scope>
    <source>
        <strain evidence="6 7">DSM 15981</strain>
    </source>
</reference>
<evidence type="ECO:0000256" key="2">
    <source>
        <dbReference type="ARBA" id="ARBA00022490"/>
    </source>
</evidence>
<feature type="modified residue" description="O-(phosphoribosyl dephospho-coenzyme A)serine" evidence="4 5">
    <location>
        <position position="21"/>
    </location>
</feature>
<comment type="caution">
    <text evidence="6">The sequence shown here is derived from an EMBL/GenBank/DDBJ whole genome shotgun (WGS) entry which is preliminary data.</text>
</comment>
<organism evidence="6 7">
    <name type="scientific">[Clostridium] asparagiforme DSM 15981</name>
    <dbReference type="NCBI Taxonomy" id="518636"/>
    <lineage>
        <taxon>Bacteria</taxon>
        <taxon>Bacillati</taxon>
        <taxon>Bacillota</taxon>
        <taxon>Clostridia</taxon>
        <taxon>Lachnospirales</taxon>
        <taxon>Lachnospiraceae</taxon>
        <taxon>Enterocloster</taxon>
    </lineage>
</organism>
<name>C0CZY4_9FIRM</name>
<dbReference type="HOGENOM" id="CLU_158489_0_0_9"/>
<evidence type="ECO:0000256" key="3">
    <source>
        <dbReference type="ARBA" id="ARBA00022553"/>
    </source>
</evidence>
<comment type="similarity">
    <text evidence="4">Belongs to the CitD family.</text>
</comment>
<protein>
    <recommendedName>
        <fullName evidence="4">Citrate lyase acyl carrier protein</fullName>
    </recommendedName>
    <alternativeName>
        <fullName evidence="4">Citrate lyase gamma chain</fullName>
    </alternativeName>
</protein>